<dbReference type="PANTHER" id="PTHR45931">
    <property type="entry name" value="SI:CH211-59O9.10"/>
    <property type="match status" value="1"/>
</dbReference>
<dbReference type="Gene3D" id="3.30.40.10">
    <property type="entry name" value="Zinc/RING finger domain, C3HC4 (zinc finger)"/>
    <property type="match status" value="1"/>
</dbReference>
<dbReference type="InterPro" id="IPR001841">
    <property type="entry name" value="Znf_RING"/>
</dbReference>
<sequence length="70" mass="8073">MVVVLCLTGMENETDLAGETCVVCLETYKPREVVRILTCRHVFHKRCIDRWFSFNHPCSPNKHSDSLPPI</sequence>
<evidence type="ECO:0000256" key="3">
    <source>
        <dbReference type="ARBA" id="ARBA00022771"/>
    </source>
</evidence>
<dbReference type="Proteomes" id="UP000472272">
    <property type="component" value="Chromosome 10"/>
</dbReference>
<keyword evidence="9" id="KW-1185">Reference proteome</keyword>
<reference evidence="8" key="2">
    <citation type="submission" date="2025-08" db="UniProtKB">
        <authorList>
            <consortium name="Ensembl"/>
        </authorList>
    </citation>
    <scope>IDENTIFICATION</scope>
</reference>
<dbReference type="SMART" id="SM00184">
    <property type="entry name" value="RING"/>
    <property type="match status" value="1"/>
</dbReference>
<keyword evidence="2" id="KW-0732">Signal</keyword>
<dbReference type="Ensembl" id="ENSPMRT00000022419.1">
    <property type="protein sequence ID" value="ENSPMRP00000021116.1"/>
    <property type="gene ID" value="ENSPMRG00000013722.1"/>
</dbReference>
<keyword evidence="3 6" id="KW-0863">Zinc-finger</keyword>
<dbReference type="GO" id="GO:0005634">
    <property type="term" value="C:nucleus"/>
    <property type="evidence" value="ECO:0007669"/>
    <property type="project" value="TreeGrafter"/>
</dbReference>
<dbReference type="AlphaFoldDB" id="A0A670JA11"/>
<dbReference type="GO" id="GO:0008270">
    <property type="term" value="F:zinc ion binding"/>
    <property type="evidence" value="ECO:0007669"/>
    <property type="project" value="UniProtKB-KW"/>
</dbReference>
<keyword evidence="4" id="KW-0862">Zinc</keyword>
<dbReference type="GO" id="GO:0045893">
    <property type="term" value="P:positive regulation of DNA-templated transcription"/>
    <property type="evidence" value="ECO:0007669"/>
    <property type="project" value="TreeGrafter"/>
</dbReference>
<reference evidence="8 9" key="1">
    <citation type="journal article" date="2019" name="Proc. Natl. Acad. Sci. U.S.A.">
        <title>Regulatory changes in pterin and carotenoid genes underlie balanced color polymorphisms in the wall lizard.</title>
        <authorList>
            <person name="Andrade P."/>
            <person name="Pinho C."/>
            <person name="Perez I de Lanuza G."/>
            <person name="Afonso S."/>
            <person name="Brejcha J."/>
            <person name="Rubin C.J."/>
            <person name="Wallerman O."/>
            <person name="Pereira P."/>
            <person name="Sabatino S.J."/>
            <person name="Bellati A."/>
            <person name="Pellitteri-Rosa D."/>
            <person name="Bosakova Z."/>
            <person name="Bunikis I."/>
            <person name="Carretero M.A."/>
            <person name="Feiner N."/>
            <person name="Marsik P."/>
            <person name="Pauperio F."/>
            <person name="Salvi D."/>
            <person name="Soler L."/>
            <person name="While G.M."/>
            <person name="Uller T."/>
            <person name="Font E."/>
            <person name="Andersson L."/>
            <person name="Carneiro M."/>
        </authorList>
    </citation>
    <scope>NUCLEOTIDE SEQUENCE</scope>
</reference>
<dbReference type="GeneTree" id="ENSGT00990000210432"/>
<dbReference type="SUPFAM" id="SSF57850">
    <property type="entry name" value="RING/U-box"/>
    <property type="match status" value="1"/>
</dbReference>
<dbReference type="GO" id="GO:0006511">
    <property type="term" value="P:ubiquitin-dependent protein catabolic process"/>
    <property type="evidence" value="ECO:0007669"/>
    <property type="project" value="TreeGrafter"/>
</dbReference>
<dbReference type="InterPro" id="IPR013083">
    <property type="entry name" value="Znf_RING/FYVE/PHD"/>
</dbReference>
<accession>A0A670JA11</accession>
<dbReference type="GO" id="GO:0016567">
    <property type="term" value="P:protein ubiquitination"/>
    <property type="evidence" value="ECO:0007669"/>
    <property type="project" value="TreeGrafter"/>
</dbReference>
<dbReference type="PANTHER" id="PTHR45931:SF21">
    <property type="entry name" value="RING FINGER PROTEIN 130"/>
    <property type="match status" value="1"/>
</dbReference>
<keyword evidence="1" id="KW-0479">Metal-binding</keyword>
<name>A0A670JA11_PODMU</name>
<evidence type="ECO:0000256" key="5">
    <source>
        <dbReference type="ARBA" id="ARBA00023180"/>
    </source>
</evidence>
<dbReference type="PROSITE" id="PS50089">
    <property type="entry name" value="ZF_RING_2"/>
    <property type="match status" value="1"/>
</dbReference>
<dbReference type="InterPro" id="IPR051834">
    <property type="entry name" value="RING_finger_E3_ligase"/>
</dbReference>
<dbReference type="GO" id="GO:0061630">
    <property type="term" value="F:ubiquitin protein ligase activity"/>
    <property type="evidence" value="ECO:0007669"/>
    <property type="project" value="TreeGrafter"/>
</dbReference>
<evidence type="ECO:0000313" key="9">
    <source>
        <dbReference type="Proteomes" id="UP000472272"/>
    </source>
</evidence>
<evidence type="ECO:0000256" key="1">
    <source>
        <dbReference type="ARBA" id="ARBA00022723"/>
    </source>
</evidence>
<evidence type="ECO:0000256" key="6">
    <source>
        <dbReference type="PROSITE-ProRule" id="PRU00175"/>
    </source>
</evidence>
<evidence type="ECO:0000256" key="2">
    <source>
        <dbReference type="ARBA" id="ARBA00022729"/>
    </source>
</evidence>
<evidence type="ECO:0000259" key="7">
    <source>
        <dbReference type="PROSITE" id="PS50089"/>
    </source>
</evidence>
<keyword evidence="5" id="KW-0325">Glycoprotein</keyword>
<organism evidence="8 9">
    <name type="scientific">Podarcis muralis</name>
    <name type="common">Wall lizard</name>
    <name type="synonym">Lacerta muralis</name>
    <dbReference type="NCBI Taxonomy" id="64176"/>
    <lineage>
        <taxon>Eukaryota</taxon>
        <taxon>Metazoa</taxon>
        <taxon>Chordata</taxon>
        <taxon>Craniata</taxon>
        <taxon>Vertebrata</taxon>
        <taxon>Euteleostomi</taxon>
        <taxon>Lepidosauria</taxon>
        <taxon>Squamata</taxon>
        <taxon>Bifurcata</taxon>
        <taxon>Unidentata</taxon>
        <taxon>Episquamata</taxon>
        <taxon>Laterata</taxon>
        <taxon>Lacertibaenia</taxon>
        <taxon>Lacertidae</taxon>
        <taxon>Podarcis</taxon>
    </lineage>
</organism>
<reference evidence="8" key="3">
    <citation type="submission" date="2025-09" db="UniProtKB">
        <authorList>
            <consortium name="Ensembl"/>
        </authorList>
    </citation>
    <scope>IDENTIFICATION</scope>
</reference>
<evidence type="ECO:0000256" key="4">
    <source>
        <dbReference type="ARBA" id="ARBA00022833"/>
    </source>
</evidence>
<feature type="domain" description="RING-type" evidence="7">
    <location>
        <begin position="21"/>
        <end position="62"/>
    </location>
</feature>
<dbReference type="Pfam" id="PF13639">
    <property type="entry name" value="zf-RING_2"/>
    <property type="match status" value="1"/>
</dbReference>
<proteinExistence type="predicted"/>
<protein>
    <recommendedName>
        <fullName evidence="7">RING-type domain-containing protein</fullName>
    </recommendedName>
</protein>
<evidence type="ECO:0000313" key="8">
    <source>
        <dbReference type="Ensembl" id="ENSPMRP00000021116.1"/>
    </source>
</evidence>